<dbReference type="Gene3D" id="3.40.190.150">
    <property type="entry name" value="Bordetella uptake gene, domain 1"/>
    <property type="match status" value="1"/>
</dbReference>
<dbReference type="PIRSF" id="PIRSF017082">
    <property type="entry name" value="YflP"/>
    <property type="match status" value="1"/>
</dbReference>
<dbReference type="AlphaFoldDB" id="V8QWE6"/>
<comment type="caution">
    <text evidence="3">The sequence shown here is derived from an EMBL/GenBank/DDBJ whole genome shotgun (WGS) entry which is preliminary data.</text>
</comment>
<dbReference type="Proteomes" id="UP000018733">
    <property type="component" value="Unassembled WGS sequence"/>
</dbReference>
<evidence type="ECO:0000313" key="4">
    <source>
        <dbReference type="Proteomes" id="UP000018733"/>
    </source>
</evidence>
<feature type="signal peptide" evidence="2">
    <location>
        <begin position="1"/>
        <end position="24"/>
    </location>
</feature>
<proteinExistence type="inferred from homology"/>
<evidence type="ECO:0000313" key="3">
    <source>
        <dbReference type="EMBL" id="ETF04261.1"/>
    </source>
</evidence>
<sequence>MTSIKFAVGALCACTILGAAPASAAYPDKPITMVVPFSPGGNLDITARIVAPALEKVLNARIVVVNKPGAGGIIGANQVARSAPDGYTMLVTTPNAIAVAPFMAATDYKPEDFQAVGLIASTPLVVDVPVDSPYHSINDLIKDACRNPGKLTVGHSGIGTTNYVALIKLQQMTNCTFNPIAYKGSAPALVDLAGGQLDTVIDQLSSSTSLITGGKIKALAVMTAQPVSALKGVPTLEESGIKGLDESTRTGILLPKGVPADVVKQLNDAVVQVSKDSKVMTAMDNIGSMAESSTPATFTDLISSETEMARRLDQAGKLKTR</sequence>
<keyword evidence="2" id="KW-0732">Signal</keyword>
<evidence type="ECO:0000256" key="2">
    <source>
        <dbReference type="SAM" id="SignalP"/>
    </source>
</evidence>
<dbReference type="PANTHER" id="PTHR42928:SF5">
    <property type="entry name" value="BLR1237 PROTEIN"/>
    <property type="match status" value="1"/>
</dbReference>
<organism evidence="3 4">
    <name type="scientific">Advenella kashmirensis W13003</name>
    <dbReference type="NCBI Taxonomy" id="1424334"/>
    <lineage>
        <taxon>Bacteria</taxon>
        <taxon>Pseudomonadati</taxon>
        <taxon>Pseudomonadota</taxon>
        <taxon>Betaproteobacteria</taxon>
        <taxon>Burkholderiales</taxon>
        <taxon>Alcaligenaceae</taxon>
    </lineage>
</organism>
<reference evidence="3 4" key="1">
    <citation type="journal article" date="2014" name="Genome Announc.">
        <title>Draft Genome Sequence of Advenella kashmirensis Strain W13003, a Polycyclic Aromatic Hydrocarbon-Degrading Bacterium.</title>
        <authorList>
            <person name="Wang X."/>
            <person name="Jin D."/>
            <person name="Zhou L."/>
            <person name="Wu L."/>
            <person name="An W."/>
            <person name="Zhao L."/>
        </authorList>
    </citation>
    <scope>NUCLEOTIDE SEQUENCE [LARGE SCALE GENOMIC DNA]</scope>
    <source>
        <strain evidence="3 4">W13003</strain>
    </source>
</reference>
<protein>
    <submittedName>
        <fullName evidence="3">LacI family transcriptional regulator</fullName>
    </submittedName>
</protein>
<dbReference type="CDD" id="cd07012">
    <property type="entry name" value="PBP2_Bug_TTT"/>
    <property type="match status" value="1"/>
</dbReference>
<feature type="chain" id="PRO_5004771930" evidence="2">
    <location>
        <begin position="25"/>
        <end position="321"/>
    </location>
</feature>
<keyword evidence="4" id="KW-1185">Reference proteome</keyword>
<dbReference type="PANTHER" id="PTHR42928">
    <property type="entry name" value="TRICARBOXYLATE-BINDING PROTEIN"/>
    <property type="match status" value="1"/>
</dbReference>
<comment type="similarity">
    <text evidence="1">Belongs to the UPF0065 (bug) family.</text>
</comment>
<dbReference type="InterPro" id="IPR005064">
    <property type="entry name" value="BUG"/>
</dbReference>
<dbReference type="Gene3D" id="3.40.190.10">
    <property type="entry name" value="Periplasmic binding protein-like II"/>
    <property type="match status" value="1"/>
</dbReference>
<dbReference type="SUPFAM" id="SSF53850">
    <property type="entry name" value="Periplasmic binding protein-like II"/>
    <property type="match status" value="1"/>
</dbReference>
<dbReference type="RefSeq" id="WP_024003780.1">
    <property type="nucleotide sequence ID" value="NZ_KI650979.1"/>
</dbReference>
<dbReference type="Pfam" id="PF03401">
    <property type="entry name" value="TctC"/>
    <property type="match status" value="1"/>
</dbReference>
<dbReference type="HOGENOM" id="CLU_045683_1_2_4"/>
<accession>V8QWE6</accession>
<name>V8QWE6_9BURK</name>
<evidence type="ECO:0000256" key="1">
    <source>
        <dbReference type="ARBA" id="ARBA00006987"/>
    </source>
</evidence>
<dbReference type="EMBL" id="AYXT01000001">
    <property type="protein sequence ID" value="ETF04261.1"/>
    <property type="molecule type" value="Genomic_DNA"/>
</dbReference>
<dbReference type="InterPro" id="IPR042100">
    <property type="entry name" value="Bug_dom1"/>
</dbReference>
<gene>
    <name evidence="3" type="ORF">W822_03570</name>
</gene>
<dbReference type="STRING" id="1424334.W822_03570"/>
<dbReference type="PATRIC" id="fig|1424334.3.peg.718"/>
<dbReference type="eggNOG" id="COG3181">
    <property type="taxonomic scope" value="Bacteria"/>
</dbReference>